<keyword evidence="1" id="KW-0326">Glycosidase</keyword>
<keyword evidence="1" id="KW-0378">Hydrolase</keyword>
<dbReference type="EMBL" id="ML208279">
    <property type="protein sequence ID" value="TFK73011.1"/>
    <property type="molecule type" value="Genomic_DNA"/>
</dbReference>
<proteinExistence type="predicted"/>
<evidence type="ECO:0000313" key="1">
    <source>
        <dbReference type="EMBL" id="TFK73011.1"/>
    </source>
</evidence>
<organism evidence="1 2">
    <name type="scientific">Pluteus cervinus</name>
    <dbReference type="NCBI Taxonomy" id="181527"/>
    <lineage>
        <taxon>Eukaryota</taxon>
        <taxon>Fungi</taxon>
        <taxon>Dikarya</taxon>
        <taxon>Basidiomycota</taxon>
        <taxon>Agaricomycotina</taxon>
        <taxon>Agaricomycetes</taxon>
        <taxon>Agaricomycetidae</taxon>
        <taxon>Agaricales</taxon>
        <taxon>Pluteineae</taxon>
        <taxon>Pluteaceae</taxon>
        <taxon>Pluteus</taxon>
    </lineage>
</organism>
<name>A0ACD3B5C6_9AGAR</name>
<sequence>MVKHCGLQALAAAYTALLQGFTSNQLSNVRGRLMGGPLKSWEMGTAAEALTEYSWPRLSVFNDFAFPPPSTLPTNYSASDVLNIAQSVVSKKPQGSLALIANDGSAGDPASIGVAVLLANWTRTDLSNTMYADAAGEQLDYLLNHAPRTPEGAISHRTDQAQLWSDFVYMVPPFIAYFGSLQGGGGEKNLLQIAYDQCRLYREGLRDNGGLWRHVAQGSWEDSTHWATGNGWAAAGMLRTLETLNRTTQANLFQQHQLDLVDWINEILEASWAHQKPNGTLLNVIDDPTSFADTASTALIASVTYRMAVFTHNDHLVSHANKALGVVKASIGQDGTLKGTTDPETFHEPISPGEYSPEGQAFVLLLQAAWKAYRDAKTS</sequence>
<protein>
    <submittedName>
        <fullName evidence="1">Six-hairpin glycosidase</fullName>
    </submittedName>
</protein>
<keyword evidence="2" id="KW-1185">Reference proteome</keyword>
<dbReference type="Proteomes" id="UP000308600">
    <property type="component" value="Unassembled WGS sequence"/>
</dbReference>
<reference evidence="1 2" key="1">
    <citation type="journal article" date="2019" name="Nat. Ecol. Evol.">
        <title>Megaphylogeny resolves global patterns of mushroom evolution.</title>
        <authorList>
            <person name="Varga T."/>
            <person name="Krizsan K."/>
            <person name="Foldi C."/>
            <person name="Dima B."/>
            <person name="Sanchez-Garcia M."/>
            <person name="Sanchez-Ramirez S."/>
            <person name="Szollosi G.J."/>
            <person name="Szarkandi J.G."/>
            <person name="Papp V."/>
            <person name="Albert L."/>
            <person name="Andreopoulos W."/>
            <person name="Angelini C."/>
            <person name="Antonin V."/>
            <person name="Barry K.W."/>
            <person name="Bougher N.L."/>
            <person name="Buchanan P."/>
            <person name="Buyck B."/>
            <person name="Bense V."/>
            <person name="Catcheside P."/>
            <person name="Chovatia M."/>
            <person name="Cooper J."/>
            <person name="Damon W."/>
            <person name="Desjardin D."/>
            <person name="Finy P."/>
            <person name="Geml J."/>
            <person name="Haridas S."/>
            <person name="Hughes K."/>
            <person name="Justo A."/>
            <person name="Karasinski D."/>
            <person name="Kautmanova I."/>
            <person name="Kiss B."/>
            <person name="Kocsube S."/>
            <person name="Kotiranta H."/>
            <person name="LaButti K.M."/>
            <person name="Lechner B.E."/>
            <person name="Liimatainen K."/>
            <person name="Lipzen A."/>
            <person name="Lukacs Z."/>
            <person name="Mihaltcheva S."/>
            <person name="Morgado L.N."/>
            <person name="Niskanen T."/>
            <person name="Noordeloos M.E."/>
            <person name="Ohm R.A."/>
            <person name="Ortiz-Santana B."/>
            <person name="Ovrebo C."/>
            <person name="Racz N."/>
            <person name="Riley R."/>
            <person name="Savchenko A."/>
            <person name="Shiryaev A."/>
            <person name="Soop K."/>
            <person name="Spirin V."/>
            <person name="Szebenyi C."/>
            <person name="Tomsovsky M."/>
            <person name="Tulloss R.E."/>
            <person name="Uehling J."/>
            <person name="Grigoriev I.V."/>
            <person name="Vagvolgyi C."/>
            <person name="Papp T."/>
            <person name="Martin F.M."/>
            <person name="Miettinen O."/>
            <person name="Hibbett D.S."/>
            <person name="Nagy L.G."/>
        </authorList>
    </citation>
    <scope>NUCLEOTIDE SEQUENCE [LARGE SCALE GENOMIC DNA]</scope>
    <source>
        <strain evidence="1 2">NL-1719</strain>
    </source>
</reference>
<evidence type="ECO:0000313" key="2">
    <source>
        <dbReference type="Proteomes" id="UP000308600"/>
    </source>
</evidence>
<accession>A0ACD3B5C6</accession>
<gene>
    <name evidence="1" type="ORF">BDN72DRAFT_894256</name>
</gene>